<evidence type="ECO:0000313" key="3">
    <source>
        <dbReference type="Proteomes" id="UP000053958"/>
    </source>
</evidence>
<comment type="caution">
    <text evidence="2">The sequence shown here is derived from an EMBL/GenBank/DDBJ whole genome shotgun (WGS) entry which is preliminary data.</text>
</comment>
<feature type="compositionally biased region" description="Basic and acidic residues" evidence="1">
    <location>
        <begin position="26"/>
        <end position="43"/>
    </location>
</feature>
<evidence type="ECO:0000313" key="2">
    <source>
        <dbReference type="EMBL" id="KKA18239.1"/>
    </source>
</evidence>
<sequence>MAGSKTETAIRYPESADQKRRLRNVTQDRKWASRMQERARTGGERSSNATAWPVEQLLETTMDDQGRPVPDPVTFSDGTKARRTGVQPDGQDMVAAVNEIP</sequence>
<accession>A0A0F4YJ43</accession>
<dbReference type="OrthoDB" id="4476768at2759"/>
<reference evidence="2 3" key="1">
    <citation type="submission" date="2015-04" db="EMBL/GenBank/DDBJ databases">
        <authorList>
            <person name="Heijne W.H."/>
            <person name="Fedorova N.D."/>
            <person name="Nierman W.C."/>
            <person name="Vollebregt A.W."/>
            <person name="Zhao Z."/>
            <person name="Wu L."/>
            <person name="Kumar M."/>
            <person name="Stam H."/>
            <person name="van den Berg M.A."/>
            <person name="Pel H.J."/>
        </authorList>
    </citation>
    <scope>NUCLEOTIDE SEQUENCE [LARGE SCALE GENOMIC DNA]</scope>
    <source>
        <strain evidence="2 3">CBS 393.64</strain>
    </source>
</reference>
<protein>
    <submittedName>
        <fullName evidence="2">Uncharacterized protein</fullName>
    </submittedName>
</protein>
<name>A0A0F4YJ43_RASE3</name>
<gene>
    <name evidence="2" type="ORF">T310_7815</name>
</gene>
<dbReference type="AlphaFoldDB" id="A0A0F4YJ43"/>
<proteinExistence type="predicted"/>
<feature type="region of interest" description="Disordered" evidence="1">
    <location>
        <begin position="1"/>
        <end position="89"/>
    </location>
</feature>
<dbReference type="GeneID" id="25320080"/>
<dbReference type="RefSeq" id="XP_013324851.1">
    <property type="nucleotide sequence ID" value="XM_013469397.1"/>
</dbReference>
<organism evidence="2 3">
    <name type="scientific">Rasamsonia emersonii (strain ATCC 16479 / CBS 393.64 / IMI 116815)</name>
    <dbReference type="NCBI Taxonomy" id="1408163"/>
    <lineage>
        <taxon>Eukaryota</taxon>
        <taxon>Fungi</taxon>
        <taxon>Dikarya</taxon>
        <taxon>Ascomycota</taxon>
        <taxon>Pezizomycotina</taxon>
        <taxon>Eurotiomycetes</taxon>
        <taxon>Eurotiomycetidae</taxon>
        <taxon>Eurotiales</taxon>
        <taxon>Trichocomaceae</taxon>
        <taxon>Rasamsonia</taxon>
    </lineage>
</organism>
<evidence type="ECO:0000256" key="1">
    <source>
        <dbReference type="SAM" id="MobiDB-lite"/>
    </source>
</evidence>
<dbReference type="Proteomes" id="UP000053958">
    <property type="component" value="Unassembled WGS sequence"/>
</dbReference>
<keyword evidence="3" id="KW-1185">Reference proteome</keyword>
<dbReference type="EMBL" id="LASV01000479">
    <property type="protein sequence ID" value="KKA18239.1"/>
    <property type="molecule type" value="Genomic_DNA"/>
</dbReference>